<keyword evidence="16" id="KW-0456">Lyase</keyword>
<evidence type="ECO:0000256" key="6">
    <source>
        <dbReference type="ARBA" id="ARBA00009640"/>
    </source>
</evidence>
<evidence type="ECO:0000256" key="9">
    <source>
        <dbReference type="ARBA" id="ARBA00022723"/>
    </source>
</evidence>
<dbReference type="FunFam" id="3.20.20.20:FF:000014">
    <property type="entry name" value="Folic acid synthesis protein fol1"/>
    <property type="match status" value="1"/>
</dbReference>
<dbReference type="GO" id="GO:0004156">
    <property type="term" value="F:dihydropteroate synthase activity"/>
    <property type="evidence" value="ECO:0007669"/>
    <property type="project" value="UniProtKB-UniRule"/>
</dbReference>
<dbReference type="Gene3D" id="3.30.1130.10">
    <property type="match status" value="2"/>
</dbReference>
<dbReference type="InterPro" id="IPR000550">
    <property type="entry name" value="Hppk"/>
</dbReference>
<dbReference type="PANTHER" id="PTHR20941">
    <property type="entry name" value="FOLATE SYNTHESIS PROTEINS"/>
    <property type="match status" value="1"/>
</dbReference>
<dbReference type="GO" id="GO:0016301">
    <property type="term" value="F:kinase activity"/>
    <property type="evidence" value="ECO:0007669"/>
    <property type="project" value="UniProtKB-UniRule"/>
</dbReference>
<keyword evidence="14 16" id="KW-0289">Folate biosynthesis</keyword>
<keyword evidence="13 16" id="KW-0460">Magnesium</keyword>
<dbReference type="SMART" id="SM00905">
    <property type="entry name" value="FolB"/>
    <property type="match status" value="2"/>
</dbReference>
<comment type="caution">
    <text evidence="18">The sequence shown here is derived from an EMBL/GenBank/DDBJ whole genome shotgun (WGS) entry which is preliminary data.</text>
</comment>
<organism evidence="18 19">
    <name type="scientific">Arxiozyma heterogenica</name>
    <dbReference type="NCBI Taxonomy" id="278026"/>
    <lineage>
        <taxon>Eukaryota</taxon>
        <taxon>Fungi</taxon>
        <taxon>Dikarya</taxon>
        <taxon>Ascomycota</taxon>
        <taxon>Saccharomycotina</taxon>
        <taxon>Saccharomycetes</taxon>
        <taxon>Saccharomycetales</taxon>
        <taxon>Saccharomycetaceae</taxon>
        <taxon>Arxiozyma</taxon>
    </lineage>
</organism>
<evidence type="ECO:0000256" key="3">
    <source>
        <dbReference type="ARBA" id="ARBA00001946"/>
    </source>
</evidence>
<dbReference type="Pfam" id="PF01288">
    <property type="entry name" value="HPPK"/>
    <property type="match status" value="1"/>
</dbReference>
<evidence type="ECO:0000256" key="7">
    <source>
        <dbReference type="ARBA" id="ARBA00009951"/>
    </source>
</evidence>
<keyword evidence="11 16" id="KW-0418">Kinase</keyword>
<dbReference type="PROSITE" id="PS50972">
    <property type="entry name" value="PTERIN_BINDING"/>
    <property type="match status" value="1"/>
</dbReference>
<comment type="catalytic activity">
    <reaction evidence="1">
        <text>(7,8-dihydropterin-6-yl)methyl diphosphate + 4-aminobenzoate = 7,8-dihydropteroate + diphosphate</text>
        <dbReference type="Rhea" id="RHEA:19949"/>
        <dbReference type="ChEBI" id="CHEBI:17836"/>
        <dbReference type="ChEBI" id="CHEBI:17839"/>
        <dbReference type="ChEBI" id="CHEBI:33019"/>
        <dbReference type="ChEBI" id="CHEBI:72950"/>
        <dbReference type="EC" id="2.5.1.15"/>
    </reaction>
</comment>
<dbReference type="PIRSF" id="PIRSF000741">
    <property type="entry name" value="Folic_acid_synth"/>
    <property type="match status" value="1"/>
</dbReference>
<evidence type="ECO:0000256" key="10">
    <source>
        <dbReference type="ARBA" id="ARBA00022741"/>
    </source>
</evidence>
<feature type="domain" description="Pterin-binding" evidence="17">
    <location>
        <begin position="500"/>
        <end position="802"/>
    </location>
</feature>
<dbReference type="Pfam" id="PF00809">
    <property type="entry name" value="Pterin_bind"/>
    <property type="match status" value="1"/>
</dbReference>
<evidence type="ECO:0000256" key="15">
    <source>
        <dbReference type="ARBA" id="ARBA00023268"/>
    </source>
</evidence>
<dbReference type="NCBIfam" id="TIGR01498">
    <property type="entry name" value="folK"/>
    <property type="match status" value="1"/>
</dbReference>
<evidence type="ECO:0000256" key="2">
    <source>
        <dbReference type="ARBA" id="ARBA00000198"/>
    </source>
</evidence>
<dbReference type="PROSITE" id="PS00792">
    <property type="entry name" value="DHPS_1"/>
    <property type="match status" value="1"/>
</dbReference>
<dbReference type="Proteomes" id="UP001306508">
    <property type="component" value="Unassembled WGS sequence"/>
</dbReference>
<sequence>MCSRRLNFHTANHLGPISASRDKIYINQLKLQTITGPDLWNALNTQKCHVSLRIGTDFSKSSTTDDLKYSLNYAVISRDITNLVKGRKDWLQLSNLTKSIYDFTTSKDRYRGVNELEVCVKNLDYHLRTPHISCIMREPTEEIYEIHNLELFTIIGVFTFERLQKQKVSLDIIIKSPPGLDKTSSLKLIIDNIVEYVEKSNFKTVEALVESVGKVISQSISSSDRDRIEITVKVIKLSAITDTDGVGVSTTKSVKQLDLLKSIKLKDNSMDKSTKFDLPVEQKFKQISIVNNEWNTAYLAFGSNIGNRVKYILSAINLLDKNPKIKVLNTSSLFESEPMYFKDQNSFMNGCLQIKTQLNPDELLTVCKQIEYEELKRVKHFDNGPRCIDLDIILYLNSEGNHVLVNTENLIVPHPKMLERTFVLEPLSELIPSTMLHPITSEPIIQHLDQIYAKLNDADYLTKLIPLPSINNSYRFLRFNTRYELNPISSQVIRKTSSPTYIMGIINNTPDSFSDGGKHFNNIDKKLDDIIRMCNEAFKLQENIIIDIGGCSTRPNSKQATSEEELSRSIQLIKTIRQCPQLPQEKIVLSIDTYRSEVARQAVLAGVDIINDISGGTFDPAIFEVVAENPYVAYVLSHIRGDINTMTQLNHYEETENLNGTEFLYNQIEKNNTQTQFIRSIGFEMSQTYRKAVQCGVKRWQIIMDPGLGFAKNGNQNIQLMKDIPLLKNYSFFNEDTKEFTNFKNIPVLVGPSRKKFIGTITKEEDASKRDFATGSVVTSCIGLGCDIVRVHNVADCSKAVKIADSIYKYL</sequence>
<evidence type="ECO:0000256" key="13">
    <source>
        <dbReference type="ARBA" id="ARBA00022842"/>
    </source>
</evidence>
<proteinExistence type="inferred from homology"/>
<comment type="pathway">
    <text evidence="5">Cofactor biosynthesis; tetrahydrofolate biosynthesis; 2-amino-4-hydroxy-6-hydroxymethyl-7,8-dihydropteridine diphosphate from 7,8-dihydroneopterin triphosphate: step 4/4.</text>
</comment>
<dbReference type="GO" id="GO:0005740">
    <property type="term" value="C:mitochondrial envelope"/>
    <property type="evidence" value="ECO:0007669"/>
    <property type="project" value="TreeGrafter"/>
</dbReference>
<keyword evidence="19" id="KW-1185">Reference proteome</keyword>
<evidence type="ECO:0000256" key="14">
    <source>
        <dbReference type="ARBA" id="ARBA00022909"/>
    </source>
</evidence>
<evidence type="ECO:0000256" key="12">
    <source>
        <dbReference type="ARBA" id="ARBA00022840"/>
    </source>
</evidence>
<comment type="similarity">
    <text evidence="16">In the central section; belongs to the HPPK family.</text>
</comment>
<dbReference type="NCBIfam" id="TIGR00526">
    <property type="entry name" value="folB_dom"/>
    <property type="match status" value="2"/>
</dbReference>
<dbReference type="EMBL" id="JAWIZZ010000040">
    <property type="protein sequence ID" value="KAK5780591.1"/>
    <property type="molecule type" value="Genomic_DNA"/>
</dbReference>
<dbReference type="CDD" id="cd00483">
    <property type="entry name" value="HPPK"/>
    <property type="match status" value="1"/>
</dbReference>
<evidence type="ECO:0000256" key="5">
    <source>
        <dbReference type="ARBA" id="ARBA00005051"/>
    </source>
</evidence>
<dbReference type="GO" id="GO:0046872">
    <property type="term" value="F:metal ion binding"/>
    <property type="evidence" value="ECO:0007669"/>
    <property type="project" value="UniProtKB-UniRule"/>
</dbReference>
<evidence type="ECO:0000256" key="11">
    <source>
        <dbReference type="ARBA" id="ARBA00022777"/>
    </source>
</evidence>
<dbReference type="PANTHER" id="PTHR20941:SF1">
    <property type="entry name" value="FOLIC ACID SYNTHESIS PROTEIN FOL1"/>
    <property type="match status" value="1"/>
</dbReference>
<evidence type="ECO:0000256" key="4">
    <source>
        <dbReference type="ARBA" id="ARBA00004763"/>
    </source>
</evidence>
<dbReference type="InterPro" id="IPR006157">
    <property type="entry name" value="FolB_dom"/>
</dbReference>
<evidence type="ECO:0000313" key="19">
    <source>
        <dbReference type="Proteomes" id="UP001306508"/>
    </source>
</evidence>
<keyword evidence="9 16" id="KW-0479">Metal-binding</keyword>
<dbReference type="CDD" id="cd00739">
    <property type="entry name" value="DHPS"/>
    <property type="match status" value="1"/>
</dbReference>
<dbReference type="GO" id="GO:0004150">
    <property type="term" value="F:dihydroneopterin aldolase activity"/>
    <property type="evidence" value="ECO:0007669"/>
    <property type="project" value="UniProtKB-UniRule"/>
</dbReference>
<dbReference type="Pfam" id="PF02152">
    <property type="entry name" value="FolB"/>
    <property type="match status" value="2"/>
</dbReference>
<evidence type="ECO:0000259" key="17">
    <source>
        <dbReference type="PROSITE" id="PS50972"/>
    </source>
</evidence>
<dbReference type="InterPro" id="IPR006390">
    <property type="entry name" value="DHP_synth_dom"/>
</dbReference>
<evidence type="ECO:0000256" key="8">
    <source>
        <dbReference type="ARBA" id="ARBA00022679"/>
    </source>
</evidence>
<keyword evidence="15" id="KW-0511">Multifunctional enzyme</keyword>
<dbReference type="Gene3D" id="3.20.20.20">
    <property type="entry name" value="Dihydropteroate synthase-like"/>
    <property type="match status" value="1"/>
</dbReference>
<comment type="function">
    <text evidence="16">Catalyzes three sequential steps of tetrahydrofolate biosynthesis.</text>
</comment>
<dbReference type="InterPro" id="IPR011005">
    <property type="entry name" value="Dihydropteroate_synth-like_sf"/>
</dbReference>
<dbReference type="GO" id="GO:0003848">
    <property type="term" value="F:2-amino-4-hydroxy-6-hydroxymethyldihydropteridine diphosphokinase activity"/>
    <property type="evidence" value="ECO:0007669"/>
    <property type="project" value="UniProtKB-UniRule"/>
</dbReference>
<comment type="cofactor">
    <cofactor evidence="3 16">
        <name>Mg(2+)</name>
        <dbReference type="ChEBI" id="CHEBI:18420"/>
    </cofactor>
</comment>
<dbReference type="GO" id="GO:0005524">
    <property type="term" value="F:ATP binding"/>
    <property type="evidence" value="ECO:0007669"/>
    <property type="project" value="UniProtKB-UniRule"/>
</dbReference>
<name>A0AAN7W3U4_9SACH</name>
<keyword evidence="8 16" id="KW-0808">Transferase</keyword>
<gene>
    <name evidence="18" type="ORF">RI543_001713</name>
</gene>
<comment type="catalytic activity">
    <reaction evidence="2">
        <text>6-hydroxymethyl-7,8-dihydropterin + ATP = (7,8-dihydropterin-6-yl)methyl diphosphate + AMP + H(+)</text>
        <dbReference type="Rhea" id="RHEA:11412"/>
        <dbReference type="ChEBI" id="CHEBI:15378"/>
        <dbReference type="ChEBI" id="CHEBI:30616"/>
        <dbReference type="ChEBI" id="CHEBI:44841"/>
        <dbReference type="ChEBI" id="CHEBI:72950"/>
        <dbReference type="ChEBI" id="CHEBI:456215"/>
        <dbReference type="EC" id="2.7.6.3"/>
    </reaction>
</comment>
<dbReference type="SUPFAM" id="SSF55620">
    <property type="entry name" value="Tetrahydrobiopterin biosynthesis enzymes-like"/>
    <property type="match status" value="2"/>
</dbReference>
<dbReference type="InterPro" id="IPR045031">
    <property type="entry name" value="DHP_synth-like"/>
</dbReference>
<reference evidence="19" key="1">
    <citation type="submission" date="2023-07" db="EMBL/GenBank/DDBJ databases">
        <title>A draft genome of Kazachstania heterogenica Y-27499.</title>
        <authorList>
            <person name="Donic C."/>
            <person name="Kralova J.S."/>
            <person name="Fidel L."/>
            <person name="Ben-Dor S."/>
            <person name="Jung S."/>
        </authorList>
    </citation>
    <scope>NUCLEOTIDE SEQUENCE [LARGE SCALE GENOMIC DNA]</scope>
    <source>
        <strain evidence="19">Y27499</strain>
    </source>
</reference>
<dbReference type="AlphaFoldDB" id="A0AAN7W3U4"/>
<dbReference type="NCBIfam" id="TIGR01496">
    <property type="entry name" value="DHPS"/>
    <property type="match status" value="1"/>
</dbReference>
<protein>
    <recommendedName>
        <fullName evidence="16">Folic acid synthesis protein fol1</fullName>
    </recommendedName>
</protein>
<comment type="pathway">
    <text evidence="4">Cofactor biosynthesis; tetrahydrofolate biosynthesis; 7,8-dihydrofolate from 2-amino-4-hydroxy-6-hydroxymethyl-7,8-dihydropteridine diphosphate and 4-aminobenzoate: step 1/2.</text>
</comment>
<dbReference type="InterPro" id="IPR000489">
    <property type="entry name" value="Pterin-binding_dom"/>
</dbReference>
<dbReference type="InterPro" id="IPR016261">
    <property type="entry name" value="Folic_acid_synth"/>
</dbReference>
<dbReference type="SUPFAM" id="SSF51717">
    <property type="entry name" value="Dihydropteroate synthetase-like"/>
    <property type="match status" value="1"/>
</dbReference>
<keyword evidence="10 16" id="KW-0547">Nucleotide-binding</keyword>
<evidence type="ECO:0000256" key="1">
    <source>
        <dbReference type="ARBA" id="ARBA00000012"/>
    </source>
</evidence>
<dbReference type="GO" id="GO:0046654">
    <property type="term" value="P:tetrahydrofolate biosynthetic process"/>
    <property type="evidence" value="ECO:0007669"/>
    <property type="project" value="UniProtKB-UniRule"/>
</dbReference>
<dbReference type="GO" id="GO:0046656">
    <property type="term" value="P:folic acid biosynthetic process"/>
    <property type="evidence" value="ECO:0007669"/>
    <property type="project" value="UniProtKB-UniRule"/>
</dbReference>
<dbReference type="PROSITE" id="PS00794">
    <property type="entry name" value="HPPK"/>
    <property type="match status" value="1"/>
</dbReference>
<comment type="similarity">
    <text evidence="6 16">In the N-terminal section; belongs to the DHNA family.</text>
</comment>
<dbReference type="InterPro" id="IPR035907">
    <property type="entry name" value="Hppk_sf"/>
</dbReference>
<dbReference type="SUPFAM" id="SSF55083">
    <property type="entry name" value="6-hydroxymethyl-7,8-dihydropterin pyrophosphokinase, HPPK"/>
    <property type="match status" value="1"/>
</dbReference>
<dbReference type="InterPro" id="IPR043133">
    <property type="entry name" value="GTP-CH-I_C/QueF"/>
</dbReference>
<evidence type="ECO:0000256" key="16">
    <source>
        <dbReference type="PIRNR" id="PIRNR000741"/>
    </source>
</evidence>
<accession>A0AAN7W3U4</accession>
<dbReference type="Gene3D" id="3.30.70.560">
    <property type="entry name" value="7,8-Dihydro-6-hydroxymethylpterin-pyrophosphokinase HPPK"/>
    <property type="match status" value="1"/>
</dbReference>
<comment type="similarity">
    <text evidence="7 16">In the C-terminal section; belongs to the DHPS family.</text>
</comment>
<keyword evidence="12 16" id="KW-0067">ATP-binding</keyword>
<evidence type="ECO:0000313" key="18">
    <source>
        <dbReference type="EMBL" id="KAK5780591.1"/>
    </source>
</evidence>